<comment type="caution">
    <text evidence="6">The sequence shown here is derived from an EMBL/GenBank/DDBJ whole genome shotgun (WGS) entry which is preliminary data.</text>
</comment>
<dbReference type="InterPro" id="IPR013085">
    <property type="entry name" value="U1-CZ_Znf_C2H2"/>
</dbReference>
<feature type="compositionally biased region" description="Basic and acidic residues" evidence="4">
    <location>
        <begin position="225"/>
        <end position="244"/>
    </location>
</feature>
<feature type="region of interest" description="Disordered" evidence="4">
    <location>
        <begin position="156"/>
        <end position="187"/>
    </location>
</feature>
<feature type="compositionally biased region" description="Basic and acidic residues" evidence="4">
    <location>
        <begin position="157"/>
        <end position="166"/>
    </location>
</feature>
<protein>
    <recommendedName>
        <fullName evidence="5">U1-C C2H2-type zinc finger domain-containing protein</fullName>
    </recommendedName>
</protein>
<organism evidence="6 7">
    <name type="scientific">Oleoguttula mirabilis</name>
    <dbReference type="NCBI Taxonomy" id="1507867"/>
    <lineage>
        <taxon>Eukaryota</taxon>
        <taxon>Fungi</taxon>
        <taxon>Dikarya</taxon>
        <taxon>Ascomycota</taxon>
        <taxon>Pezizomycotina</taxon>
        <taxon>Dothideomycetes</taxon>
        <taxon>Dothideomycetidae</taxon>
        <taxon>Mycosphaerellales</taxon>
        <taxon>Teratosphaeriaceae</taxon>
        <taxon>Oleoguttula</taxon>
    </lineage>
</organism>
<feature type="domain" description="U1-C C2H2-type zinc finger" evidence="5">
    <location>
        <begin position="9"/>
        <end position="41"/>
    </location>
</feature>
<dbReference type="Gene3D" id="3.30.160.60">
    <property type="entry name" value="Classic Zinc Finger"/>
    <property type="match status" value="1"/>
</dbReference>
<evidence type="ECO:0000256" key="4">
    <source>
        <dbReference type="SAM" id="MobiDB-lite"/>
    </source>
</evidence>
<dbReference type="GO" id="GO:0008270">
    <property type="term" value="F:zinc ion binding"/>
    <property type="evidence" value="ECO:0007669"/>
    <property type="project" value="UniProtKB-KW"/>
</dbReference>
<dbReference type="GO" id="GO:0071011">
    <property type="term" value="C:precatalytic spliceosome"/>
    <property type="evidence" value="ECO:0007669"/>
    <property type="project" value="TreeGrafter"/>
</dbReference>
<feature type="compositionally biased region" description="Basic and acidic residues" evidence="4">
    <location>
        <begin position="43"/>
        <end position="60"/>
    </location>
</feature>
<dbReference type="GO" id="GO:0003723">
    <property type="term" value="F:RNA binding"/>
    <property type="evidence" value="ECO:0007669"/>
    <property type="project" value="TreeGrafter"/>
</dbReference>
<evidence type="ECO:0000313" key="6">
    <source>
        <dbReference type="EMBL" id="KAK4543663.1"/>
    </source>
</evidence>
<accession>A0AAV9JEK8</accession>
<dbReference type="Proteomes" id="UP001324427">
    <property type="component" value="Unassembled WGS sequence"/>
</dbReference>
<evidence type="ECO:0000256" key="2">
    <source>
        <dbReference type="ARBA" id="ARBA00022771"/>
    </source>
</evidence>
<dbReference type="GO" id="GO:0000398">
    <property type="term" value="P:mRNA splicing, via spliceosome"/>
    <property type="evidence" value="ECO:0007669"/>
    <property type="project" value="InterPro"/>
</dbReference>
<dbReference type="Pfam" id="PF06220">
    <property type="entry name" value="zf-U1"/>
    <property type="match status" value="1"/>
</dbReference>
<keyword evidence="1" id="KW-0479">Metal-binding</keyword>
<keyword evidence="2" id="KW-0863">Zinc-finger</keyword>
<reference evidence="6 7" key="1">
    <citation type="submission" date="2021-11" db="EMBL/GenBank/DDBJ databases">
        <title>Black yeast isolated from Biological Soil Crust.</title>
        <authorList>
            <person name="Kurbessoian T."/>
        </authorList>
    </citation>
    <scope>NUCLEOTIDE SEQUENCE [LARGE SCALE GENOMIC DNA]</scope>
    <source>
        <strain evidence="6 7">CCFEE 5522</strain>
    </source>
</reference>
<name>A0AAV9JEK8_9PEZI</name>
<keyword evidence="3" id="KW-0862">Zinc</keyword>
<sequence>MSEYWKSTPSYWCKFCAIYVRDSGLERKNHEASAKHQNSIQRNLRELQKGKQREDRDKQRAVDEVARLNGLVSGDGKAGSPGAAGGILGAKEVSKATAAPPSAASAAQQRKAHAEQLAAMGVQLPDHLKREVTGVGNWQVLSERVLDQPLFQAGIKGEQEDSKDEVNDAISRGVHKRKTEDEEEDAEAAYRRRAWGTKTKSFPGAKAAESGEDLDALLSGITRMKPAEVKKEDLEDAPEVKHEEPLDEQPIDAVPDVDAPLSALVKQEEDKSVPAVVFKKRKVKR</sequence>
<evidence type="ECO:0000313" key="7">
    <source>
        <dbReference type="Proteomes" id="UP001324427"/>
    </source>
</evidence>
<gene>
    <name evidence="6" type="ORF">LTR36_005308</name>
</gene>
<feature type="region of interest" description="Disordered" evidence="4">
    <location>
        <begin position="225"/>
        <end position="254"/>
    </location>
</feature>
<evidence type="ECO:0000259" key="5">
    <source>
        <dbReference type="Pfam" id="PF06220"/>
    </source>
</evidence>
<dbReference type="InterPro" id="IPR040023">
    <property type="entry name" value="WBP4"/>
</dbReference>
<dbReference type="PANTHER" id="PTHR13173:SF10">
    <property type="entry name" value="WW DOMAIN-BINDING PROTEIN 4"/>
    <property type="match status" value="1"/>
</dbReference>
<evidence type="ECO:0000256" key="3">
    <source>
        <dbReference type="ARBA" id="ARBA00022833"/>
    </source>
</evidence>
<evidence type="ECO:0000256" key="1">
    <source>
        <dbReference type="ARBA" id="ARBA00022723"/>
    </source>
</evidence>
<feature type="region of interest" description="Disordered" evidence="4">
    <location>
        <begin position="30"/>
        <end position="60"/>
    </location>
</feature>
<dbReference type="PANTHER" id="PTHR13173">
    <property type="entry name" value="WW DOMAIN BINDING PROTEIN 4"/>
    <property type="match status" value="1"/>
</dbReference>
<dbReference type="AlphaFoldDB" id="A0AAV9JEK8"/>
<keyword evidence="7" id="KW-1185">Reference proteome</keyword>
<dbReference type="InterPro" id="IPR036236">
    <property type="entry name" value="Znf_C2H2_sf"/>
</dbReference>
<proteinExistence type="predicted"/>
<dbReference type="EMBL" id="JAVFHQ010000030">
    <property type="protein sequence ID" value="KAK4543663.1"/>
    <property type="molecule type" value="Genomic_DNA"/>
</dbReference>
<dbReference type="SUPFAM" id="SSF57667">
    <property type="entry name" value="beta-beta-alpha zinc fingers"/>
    <property type="match status" value="1"/>
</dbReference>